<feature type="transmembrane region" description="Helical" evidence="1">
    <location>
        <begin position="66"/>
        <end position="86"/>
    </location>
</feature>
<keyword evidence="3" id="KW-1185">Reference proteome</keyword>
<dbReference type="EMBL" id="JACAGB010000004">
    <property type="protein sequence ID" value="KAF6366439.1"/>
    <property type="molecule type" value="Genomic_DNA"/>
</dbReference>
<name>A0A7J7YX92_PIPKU</name>
<dbReference type="AlphaFoldDB" id="A0A7J7YX92"/>
<dbReference type="Proteomes" id="UP000558488">
    <property type="component" value="Unassembled WGS sequence"/>
</dbReference>
<accession>A0A7J7YX92</accession>
<keyword evidence="1" id="KW-1133">Transmembrane helix</keyword>
<keyword evidence="1" id="KW-0812">Transmembrane</keyword>
<proteinExistence type="predicted"/>
<feature type="transmembrane region" description="Helical" evidence="1">
    <location>
        <begin position="138"/>
        <end position="161"/>
    </location>
</feature>
<evidence type="ECO:0000313" key="3">
    <source>
        <dbReference type="Proteomes" id="UP000558488"/>
    </source>
</evidence>
<organism evidence="2 3">
    <name type="scientific">Pipistrellus kuhlii</name>
    <name type="common">Kuhl's pipistrelle</name>
    <dbReference type="NCBI Taxonomy" id="59472"/>
    <lineage>
        <taxon>Eukaryota</taxon>
        <taxon>Metazoa</taxon>
        <taxon>Chordata</taxon>
        <taxon>Craniata</taxon>
        <taxon>Vertebrata</taxon>
        <taxon>Euteleostomi</taxon>
        <taxon>Mammalia</taxon>
        <taxon>Eutheria</taxon>
        <taxon>Laurasiatheria</taxon>
        <taxon>Chiroptera</taxon>
        <taxon>Yangochiroptera</taxon>
        <taxon>Vespertilionidae</taxon>
        <taxon>Pipistrellus</taxon>
    </lineage>
</organism>
<evidence type="ECO:0000256" key="1">
    <source>
        <dbReference type="SAM" id="Phobius"/>
    </source>
</evidence>
<sequence length="189" mass="20650">MARGSRERDSKCHPRLSLRLTLPPGHCVNCRLPLTFLSLCSEERLRAQAASLPQVAPASFLSPSHLLVLFYFLQALLPGSLISLHLSEPAPMIAVTGGDIFRWRQSCPPPPLLGRPSDPSGLTAWLSGPAGTSLTASLFYFSLFHFWLPGFLFLITCGIAFHTKANPVFRWLGILQGNLIIFSPPSKGS</sequence>
<keyword evidence="1" id="KW-0472">Membrane</keyword>
<comment type="caution">
    <text evidence="2">The sequence shown here is derived from an EMBL/GenBank/DDBJ whole genome shotgun (WGS) entry which is preliminary data.</text>
</comment>
<protein>
    <submittedName>
        <fullName evidence="2">Uncharacterized protein</fullName>
    </submittedName>
</protein>
<gene>
    <name evidence="2" type="ORF">mPipKuh1_009858</name>
</gene>
<evidence type="ECO:0000313" key="2">
    <source>
        <dbReference type="EMBL" id="KAF6366439.1"/>
    </source>
</evidence>
<reference evidence="2 3" key="1">
    <citation type="journal article" date="2020" name="Nature">
        <title>Six reference-quality genomes reveal evolution of bat adaptations.</title>
        <authorList>
            <person name="Jebb D."/>
            <person name="Huang Z."/>
            <person name="Pippel M."/>
            <person name="Hughes G.M."/>
            <person name="Lavrichenko K."/>
            <person name="Devanna P."/>
            <person name="Winkler S."/>
            <person name="Jermiin L.S."/>
            <person name="Skirmuntt E.C."/>
            <person name="Katzourakis A."/>
            <person name="Burkitt-Gray L."/>
            <person name="Ray D.A."/>
            <person name="Sullivan K.A.M."/>
            <person name="Roscito J.G."/>
            <person name="Kirilenko B.M."/>
            <person name="Davalos L.M."/>
            <person name="Corthals A.P."/>
            <person name="Power M.L."/>
            <person name="Jones G."/>
            <person name="Ransome R.D."/>
            <person name="Dechmann D.K.N."/>
            <person name="Locatelli A.G."/>
            <person name="Puechmaille S.J."/>
            <person name="Fedrigo O."/>
            <person name="Jarvis E.D."/>
            <person name="Hiller M."/>
            <person name="Vernes S.C."/>
            <person name="Myers E.W."/>
            <person name="Teeling E.C."/>
        </authorList>
    </citation>
    <scope>NUCLEOTIDE SEQUENCE [LARGE SCALE GENOMIC DNA]</scope>
    <source>
        <strain evidence="2">MPipKuh1</strain>
        <tissue evidence="2">Flight muscle</tissue>
    </source>
</reference>